<dbReference type="PANTHER" id="PTHR43542">
    <property type="entry name" value="METHYLTRANSFERASE"/>
    <property type="match status" value="1"/>
</dbReference>
<keyword evidence="1 3" id="KW-0489">Methyltransferase</keyword>
<keyword evidence="2 3" id="KW-0808">Transferase</keyword>
<reference evidence="3 4" key="1">
    <citation type="journal article" date="2008" name="BMC Genomics">
        <title>The linear chromosome of the plant-pathogenic mycoplasma 'Candidatus Phytoplasma mali'.</title>
        <authorList>
            <person name="Kube M."/>
            <person name="Schneider B."/>
            <person name="Kuhl H."/>
            <person name="Dandekar T."/>
            <person name="Heitmann K."/>
            <person name="Migdoll A.M."/>
            <person name="Reinhardt R."/>
            <person name="Seemueller E."/>
        </authorList>
    </citation>
    <scope>NUCLEOTIDE SEQUENCE [LARGE SCALE GENOMIC DNA]</scope>
    <source>
        <strain evidence="3 4">AT</strain>
    </source>
</reference>
<gene>
    <name evidence="3" type="ordered locus">ATP_00243</name>
</gene>
<proteinExistence type="predicted"/>
<dbReference type="KEGG" id="pml:ATP_00243"/>
<dbReference type="GO" id="GO:0003676">
    <property type="term" value="F:nucleic acid binding"/>
    <property type="evidence" value="ECO:0007669"/>
    <property type="project" value="InterPro"/>
</dbReference>
<organism evidence="4">
    <name type="scientific">Phytoplasma mali (strain AT)</name>
    <dbReference type="NCBI Taxonomy" id="482235"/>
    <lineage>
        <taxon>Bacteria</taxon>
        <taxon>Bacillati</taxon>
        <taxon>Mycoplasmatota</taxon>
        <taxon>Mollicutes</taxon>
        <taxon>Acholeplasmatales</taxon>
        <taxon>Acholeplasmataceae</taxon>
        <taxon>Candidatus Phytoplasma</taxon>
        <taxon>16SrX (Apple proliferation group)</taxon>
    </lineage>
</organism>
<dbReference type="CDD" id="cd02440">
    <property type="entry name" value="AdoMet_MTases"/>
    <property type="match status" value="1"/>
</dbReference>
<dbReference type="SUPFAM" id="SSF53335">
    <property type="entry name" value="S-adenosyl-L-methionine-dependent methyltransferases"/>
    <property type="match status" value="1"/>
</dbReference>
<dbReference type="EMBL" id="CU469464">
    <property type="protein sequence ID" value="CAP18430.1"/>
    <property type="molecule type" value="Genomic_DNA"/>
</dbReference>
<dbReference type="Proteomes" id="UP000002020">
    <property type="component" value="Chromosome"/>
</dbReference>
<dbReference type="Pfam" id="PF03602">
    <property type="entry name" value="Cons_hypoth95"/>
    <property type="match status" value="1"/>
</dbReference>
<dbReference type="InterPro" id="IPR002052">
    <property type="entry name" value="DNA_methylase_N6_adenine_CS"/>
</dbReference>
<dbReference type="AlphaFoldDB" id="B3QZP3"/>
<name>B3QZP3_PHYMT</name>
<dbReference type="GO" id="GO:0031167">
    <property type="term" value="P:rRNA methylation"/>
    <property type="evidence" value="ECO:0007669"/>
    <property type="project" value="InterPro"/>
</dbReference>
<dbReference type="InterPro" id="IPR029063">
    <property type="entry name" value="SAM-dependent_MTases_sf"/>
</dbReference>
<evidence type="ECO:0000313" key="3">
    <source>
        <dbReference type="EMBL" id="CAP18430.1"/>
    </source>
</evidence>
<keyword evidence="4" id="KW-1185">Reference proteome</keyword>
<dbReference type="STRING" id="37692.ATP_00243"/>
<accession>B3QZP3</accession>
<dbReference type="HOGENOM" id="CLU_075826_0_0_14"/>
<dbReference type="Gene3D" id="3.40.50.150">
    <property type="entry name" value="Vaccinia Virus protein VP39"/>
    <property type="match status" value="1"/>
</dbReference>
<dbReference type="PROSITE" id="PS00092">
    <property type="entry name" value="N6_MTASE"/>
    <property type="match status" value="1"/>
</dbReference>
<protein>
    <submittedName>
        <fullName evidence="3">N-6 adenine specific DNA methyltransferase</fullName>
    </submittedName>
</protein>
<dbReference type="InterPro" id="IPR004398">
    <property type="entry name" value="RNA_MeTrfase_RsmD"/>
</dbReference>
<evidence type="ECO:0000256" key="1">
    <source>
        <dbReference type="ARBA" id="ARBA00022603"/>
    </source>
</evidence>
<evidence type="ECO:0000256" key="2">
    <source>
        <dbReference type="ARBA" id="ARBA00022679"/>
    </source>
</evidence>
<dbReference type="PIRSF" id="PIRSF004553">
    <property type="entry name" value="CHP00095"/>
    <property type="match status" value="1"/>
</dbReference>
<evidence type="ECO:0000313" key="4">
    <source>
        <dbReference type="Proteomes" id="UP000002020"/>
    </source>
</evidence>
<dbReference type="eggNOG" id="COG0742">
    <property type="taxonomic scope" value="Bacteria"/>
</dbReference>
<dbReference type="NCBIfam" id="TIGR00095">
    <property type="entry name" value="16S rRNA (guanine(966)-N(2))-methyltransferase RsmD"/>
    <property type="match status" value="1"/>
</dbReference>
<sequence length="186" mass="21656">MYIISGKYKGFKLKSVPSATTRSTTHLIRKVIFDTLGSWLENKYVLDLFSGSGACGFEALSRNAKKIYLVDNSLSAIKTIYKNKIKLNLTSSNFKLFFLDYSRILKIFFKKKIFFDLIIIDPPYNFNFYLPLLKNLNFIIKDNGFIVCEIDKRVILPNNIDQLTLIKDKQHGSKKIKFYQKKKNKV</sequence>
<dbReference type="GO" id="GO:0008168">
    <property type="term" value="F:methyltransferase activity"/>
    <property type="evidence" value="ECO:0007669"/>
    <property type="project" value="UniProtKB-KW"/>
</dbReference>
<dbReference type="PANTHER" id="PTHR43542:SF1">
    <property type="entry name" value="METHYLTRANSFERASE"/>
    <property type="match status" value="1"/>
</dbReference>